<keyword evidence="4" id="KW-0788">Thiol protease</keyword>
<keyword evidence="2" id="KW-0645">Protease</keyword>
<keyword evidence="8" id="KW-1185">Reference proteome</keyword>
<dbReference type="PANTHER" id="PTHR12411">
    <property type="entry name" value="CYSTEINE PROTEASE FAMILY C1-RELATED"/>
    <property type="match status" value="1"/>
</dbReference>
<accession>A0AA86VG55</accession>
<dbReference type="InterPro" id="IPR000169">
    <property type="entry name" value="Pept_cys_AS"/>
</dbReference>
<evidence type="ECO:0000256" key="1">
    <source>
        <dbReference type="ARBA" id="ARBA00008455"/>
    </source>
</evidence>
<dbReference type="InterPro" id="IPR013201">
    <property type="entry name" value="Prot_inhib_I29"/>
</dbReference>
<dbReference type="SUPFAM" id="SSF54001">
    <property type="entry name" value="Cysteine proteinases"/>
    <property type="match status" value="1"/>
</dbReference>
<dbReference type="InterPro" id="IPR000668">
    <property type="entry name" value="Peptidase_C1A_C"/>
</dbReference>
<evidence type="ECO:0000256" key="4">
    <source>
        <dbReference type="ARBA" id="ARBA00022807"/>
    </source>
</evidence>
<reference evidence="7" key="1">
    <citation type="submission" date="2023-10" db="EMBL/GenBank/DDBJ databases">
        <authorList>
            <person name="Domelevo Entfellner J.-B."/>
        </authorList>
    </citation>
    <scope>NUCLEOTIDE SEQUENCE</scope>
</reference>
<evidence type="ECO:0000256" key="2">
    <source>
        <dbReference type="ARBA" id="ARBA00022670"/>
    </source>
</evidence>
<evidence type="ECO:0000259" key="6">
    <source>
        <dbReference type="SMART" id="SM00848"/>
    </source>
</evidence>
<sequence>MAISVEIKHVIAVCAVMLWTRAYPAMSRTLYESSVAEAYQHWTSQYGLKYADDAEKQIRYKLGLNQFSDLKEEEFIASHTGLMTTLSQLGRSTSDSVTVPLTRTDIPRNLDWREEGAVTRVKDQKRCGSCWAFSVVAAVEGIVQITTKKLKSLSDR</sequence>
<dbReference type="AlphaFoldDB" id="A0AA86VG55"/>
<evidence type="ECO:0000313" key="7">
    <source>
        <dbReference type="EMBL" id="CAJ1961884.1"/>
    </source>
</evidence>
<dbReference type="InterPro" id="IPR038765">
    <property type="entry name" value="Papain-like_cys_pep_sf"/>
</dbReference>
<dbReference type="GO" id="GO:0008234">
    <property type="term" value="F:cysteine-type peptidase activity"/>
    <property type="evidence" value="ECO:0007669"/>
    <property type="project" value="UniProtKB-KW"/>
</dbReference>
<feature type="domain" description="Cathepsin propeptide inhibitor" evidence="6">
    <location>
        <begin position="39"/>
        <end position="75"/>
    </location>
</feature>
<dbReference type="Pfam" id="PF00112">
    <property type="entry name" value="Peptidase_C1"/>
    <property type="match status" value="1"/>
</dbReference>
<evidence type="ECO:0000256" key="3">
    <source>
        <dbReference type="ARBA" id="ARBA00022801"/>
    </source>
</evidence>
<name>A0AA86VG55_9FABA</name>
<dbReference type="GO" id="GO:0006508">
    <property type="term" value="P:proteolysis"/>
    <property type="evidence" value="ECO:0007669"/>
    <property type="project" value="UniProtKB-KW"/>
</dbReference>
<dbReference type="Proteomes" id="UP001189624">
    <property type="component" value="Chromosome 6"/>
</dbReference>
<gene>
    <name evidence="7" type="ORF">AYBTSS11_LOCUS18955</name>
</gene>
<dbReference type="PROSITE" id="PS00139">
    <property type="entry name" value="THIOL_PROTEASE_CYS"/>
    <property type="match status" value="1"/>
</dbReference>
<evidence type="ECO:0000313" key="8">
    <source>
        <dbReference type="Proteomes" id="UP001189624"/>
    </source>
</evidence>
<keyword evidence="5" id="KW-1015">Disulfide bond</keyword>
<dbReference type="SMART" id="SM00848">
    <property type="entry name" value="Inhibitor_I29"/>
    <property type="match status" value="1"/>
</dbReference>
<organism evidence="7 8">
    <name type="scientific">Sphenostylis stenocarpa</name>
    <dbReference type="NCBI Taxonomy" id="92480"/>
    <lineage>
        <taxon>Eukaryota</taxon>
        <taxon>Viridiplantae</taxon>
        <taxon>Streptophyta</taxon>
        <taxon>Embryophyta</taxon>
        <taxon>Tracheophyta</taxon>
        <taxon>Spermatophyta</taxon>
        <taxon>Magnoliopsida</taxon>
        <taxon>eudicotyledons</taxon>
        <taxon>Gunneridae</taxon>
        <taxon>Pentapetalae</taxon>
        <taxon>rosids</taxon>
        <taxon>fabids</taxon>
        <taxon>Fabales</taxon>
        <taxon>Fabaceae</taxon>
        <taxon>Papilionoideae</taxon>
        <taxon>50 kb inversion clade</taxon>
        <taxon>NPAAA clade</taxon>
        <taxon>indigoferoid/millettioid clade</taxon>
        <taxon>Phaseoleae</taxon>
        <taxon>Sphenostylis</taxon>
    </lineage>
</organism>
<dbReference type="EMBL" id="OY731403">
    <property type="protein sequence ID" value="CAJ1961884.1"/>
    <property type="molecule type" value="Genomic_DNA"/>
</dbReference>
<proteinExistence type="inferred from homology"/>
<protein>
    <recommendedName>
        <fullName evidence="6">Cathepsin propeptide inhibitor domain-containing protein</fullName>
    </recommendedName>
</protein>
<dbReference type="InterPro" id="IPR013128">
    <property type="entry name" value="Peptidase_C1A"/>
</dbReference>
<comment type="similarity">
    <text evidence="1">Belongs to the peptidase C1 family.</text>
</comment>
<evidence type="ECO:0000256" key="5">
    <source>
        <dbReference type="ARBA" id="ARBA00023157"/>
    </source>
</evidence>
<dbReference type="Gramene" id="rna-AYBTSS11_LOCUS18955">
    <property type="protein sequence ID" value="CAJ1961884.1"/>
    <property type="gene ID" value="gene-AYBTSS11_LOCUS18955"/>
</dbReference>
<keyword evidence="3" id="KW-0378">Hydrolase</keyword>
<dbReference type="Gene3D" id="3.90.70.10">
    <property type="entry name" value="Cysteine proteinases"/>
    <property type="match status" value="1"/>
</dbReference>